<gene>
    <name evidence="6" type="primary">LOC103708682</name>
</gene>
<dbReference type="Gene3D" id="2.130.10.10">
    <property type="entry name" value="YVTN repeat-like/Quinoprotein amine dehydrogenase"/>
    <property type="match status" value="1"/>
</dbReference>
<keyword evidence="2" id="KW-0677">Repeat</keyword>
<dbReference type="PROSITE" id="PS50082">
    <property type="entry name" value="WD_REPEATS_2"/>
    <property type="match status" value="1"/>
</dbReference>
<dbReference type="PROSITE" id="PS50294">
    <property type="entry name" value="WD_REPEATS_REGION"/>
    <property type="match status" value="1"/>
</dbReference>
<accession>A0A8B7C505</accession>
<feature type="region of interest" description="Disordered" evidence="4">
    <location>
        <begin position="473"/>
        <end position="495"/>
    </location>
</feature>
<dbReference type="RefSeq" id="XP_008791951.1">
    <property type="nucleotide sequence ID" value="XM_008793729.3"/>
</dbReference>
<evidence type="ECO:0000313" key="6">
    <source>
        <dbReference type="RefSeq" id="XP_008791951.1"/>
    </source>
</evidence>
<dbReference type="Pfam" id="PF00400">
    <property type="entry name" value="WD40"/>
    <property type="match status" value="3"/>
</dbReference>
<dbReference type="AlphaFoldDB" id="A0A8B7C505"/>
<evidence type="ECO:0000256" key="3">
    <source>
        <dbReference type="PROSITE-ProRule" id="PRU00221"/>
    </source>
</evidence>
<dbReference type="OrthoDB" id="4869960at2759"/>
<evidence type="ECO:0000256" key="1">
    <source>
        <dbReference type="ARBA" id="ARBA00022574"/>
    </source>
</evidence>
<reference evidence="6" key="2">
    <citation type="submission" date="2025-08" db="UniProtKB">
        <authorList>
            <consortium name="RefSeq"/>
        </authorList>
    </citation>
    <scope>IDENTIFICATION</scope>
    <source>
        <tissue evidence="6">Young leaves</tissue>
    </source>
</reference>
<dbReference type="KEGG" id="pda:103708682"/>
<feature type="compositionally biased region" description="Low complexity" evidence="4">
    <location>
        <begin position="474"/>
        <end position="488"/>
    </location>
</feature>
<dbReference type="GeneID" id="103708682"/>
<dbReference type="InterPro" id="IPR045151">
    <property type="entry name" value="DCAF8"/>
</dbReference>
<keyword evidence="5" id="KW-1185">Reference proteome</keyword>
<evidence type="ECO:0000256" key="4">
    <source>
        <dbReference type="SAM" id="MobiDB-lite"/>
    </source>
</evidence>
<protein>
    <submittedName>
        <fullName evidence="6">DDB1- and CUL4-associated factor 8-like</fullName>
    </submittedName>
</protein>
<feature type="region of interest" description="Disordered" evidence="4">
    <location>
        <begin position="284"/>
        <end position="331"/>
    </location>
</feature>
<dbReference type="SMART" id="SM00320">
    <property type="entry name" value="WD40"/>
    <property type="match status" value="7"/>
</dbReference>
<dbReference type="InterPro" id="IPR015943">
    <property type="entry name" value="WD40/YVTN_repeat-like_dom_sf"/>
</dbReference>
<dbReference type="GO" id="GO:0080008">
    <property type="term" value="C:Cul4-RING E3 ubiquitin ligase complex"/>
    <property type="evidence" value="ECO:0007669"/>
    <property type="project" value="TreeGrafter"/>
</dbReference>
<dbReference type="InterPro" id="IPR001680">
    <property type="entry name" value="WD40_rpt"/>
</dbReference>
<feature type="repeat" description="WD" evidence="3">
    <location>
        <begin position="51"/>
        <end position="83"/>
    </location>
</feature>
<dbReference type="InterPro" id="IPR036322">
    <property type="entry name" value="WD40_repeat_dom_sf"/>
</dbReference>
<proteinExistence type="predicted"/>
<reference evidence="5" key="1">
    <citation type="journal article" date="2019" name="Nat. Commun.">
        <title>Genome-wide association mapping of date palm fruit traits.</title>
        <authorList>
            <person name="Hazzouri K.M."/>
            <person name="Gros-Balthazard M."/>
            <person name="Flowers J.M."/>
            <person name="Copetti D."/>
            <person name="Lemansour A."/>
            <person name="Lebrun M."/>
            <person name="Masmoudi K."/>
            <person name="Ferrand S."/>
            <person name="Dhar M.I."/>
            <person name="Fresquez Z.A."/>
            <person name="Rosas U."/>
            <person name="Zhang J."/>
            <person name="Talag J."/>
            <person name="Lee S."/>
            <person name="Kudrna D."/>
            <person name="Powell R.F."/>
            <person name="Leitch I.J."/>
            <person name="Krueger R.R."/>
            <person name="Wing R.A."/>
            <person name="Amiri K.M.A."/>
            <person name="Purugganan M.D."/>
        </authorList>
    </citation>
    <scope>NUCLEOTIDE SEQUENCE [LARGE SCALE GENOMIC DNA]</scope>
    <source>
        <strain evidence="5">cv. Khalas</strain>
    </source>
</reference>
<sequence length="495" mass="55093">MRRACKRGRGFGRGIVQLWDREVGDVSPRSFARRIAAAEDLVLRFGIHKKLEKHGGCVNTVSFNADGDILVSGSDDRMVILWNWDAGLVKLSFHSGHSNNVFQAKFMPYMEDRIIVTCAADGEVRHAEIREGGKVLTSLLAQHEGRAHKLAIEPGSPYIFYTCGEDGLVQHFDLRTKSATKLFTCKSFPDRSEFQQSVQLNTIAIDQRNPNFFAIAGTDEYARVYDIRKFKWDGSTDCDCPTNCFCPPHLIGDGHVGITGLAFSDQSELLASYNDEQIYLFTKDQGLGPNPVPKSPKPAAKDTETRDGSQSFSSSSPADANPSEPQVYKGHRNSETVKGVSFFGPNCEYVTSGSDCGRIFIWRKRDGELLRVMEGDKYVVNCIEPHPYATVIASSGIEKDVKIWTPNALEPALPVNMDELKRHKRRSRLYQFSFPEDMITQVLALQRRRSNSGHRGEDWPGNADLMNLIMHLTDGNSSSDENGDSSGNPADCIVN</sequence>
<dbReference type="GO" id="GO:0005737">
    <property type="term" value="C:cytoplasm"/>
    <property type="evidence" value="ECO:0007669"/>
    <property type="project" value="TreeGrafter"/>
</dbReference>
<evidence type="ECO:0000313" key="5">
    <source>
        <dbReference type="Proteomes" id="UP000228380"/>
    </source>
</evidence>
<dbReference type="SUPFAM" id="SSF50978">
    <property type="entry name" value="WD40 repeat-like"/>
    <property type="match status" value="1"/>
</dbReference>
<keyword evidence="1 3" id="KW-0853">WD repeat</keyword>
<dbReference type="Proteomes" id="UP000228380">
    <property type="component" value="Chromosome 2"/>
</dbReference>
<name>A0A8B7C505_PHODC</name>
<dbReference type="PANTHER" id="PTHR15574:SF21">
    <property type="entry name" value="DDB1- AND CUL4-ASSOCIATED FACTOR 8"/>
    <property type="match status" value="1"/>
</dbReference>
<evidence type="ECO:0000256" key="2">
    <source>
        <dbReference type="ARBA" id="ARBA00022737"/>
    </source>
</evidence>
<organism evidence="5 6">
    <name type="scientific">Phoenix dactylifera</name>
    <name type="common">Date palm</name>
    <dbReference type="NCBI Taxonomy" id="42345"/>
    <lineage>
        <taxon>Eukaryota</taxon>
        <taxon>Viridiplantae</taxon>
        <taxon>Streptophyta</taxon>
        <taxon>Embryophyta</taxon>
        <taxon>Tracheophyta</taxon>
        <taxon>Spermatophyta</taxon>
        <taxon>Magnoliopsida</taxon>
        <taxon>Liliopsida</taxon>
        <taxon>Arecaceae</taxon>
        <taxon>Coryphoideae</taxon>
        <taxon>Phoeniceae</taxon>
        <taxon>Phoenix</taxon>
    </lineage>
</organism>
<dbReference type="PANTHER" id="PTHR15574">
    <property type="entry name" value="WD REPEAT DOMAIN-CONTAINING FAMILY"/>
    <property type="match status" value="1"/>
</dbReference>